<evidence type="ECO:0000313" key="3">
    <source>
        <dbReference type="EMBL" id="VDK46512.1"/>
    </source>
</evidence>
<gene>
    <name evidence="3" type="ORF">ASIM_LOCUS12085</name>
</gene>
<evidence type="ECO:0000259" key="2">
    <source>
        <dbReference type="Pfam" id="PF26288"/>
    </source>
</evidence>
<dbReference type="Proteomes" id="UP000267096">
    <property type="component" value="Unassembled WGS sequence"/>
</dbReference>
<dbReference type="EMBL" id="UYRR01031136">
    <property type="protein sequence ID" value="VDK46512.1"/>
    <property type="molecule type" value="Genomic_DNA"/>
</dbReference>
<protein>
    <submittedName>
        <fullName evidence="5">Tyrosine-protein phosphatase domain-containing protein</fullName>
    </submittedName>
</protein>
<dbReference type="Pfam" id="PF26288">
    <property type="entry name" value="WHD_lin-66"/>
    <property type="match status" value="1"/>
</dbReference>
<dbReference type="WBParaSite" id="ASIM_0001261901-mRNA-1">
    <property type="protein sequence ID" value="ASIM_0001261901-mRNA-1"/>
    <property type="gene ID" value="ASIM_0001261901"/>
</dbReference>
<dbReference type="OrthoDB" id="5789077at2759"/>
<evidence type="ECO:0000313" key="4">
    <source>
        <dbReference type="Proteomes" id="UP000267096"/>
    </source>
</evidence>
<accession>A0A0M3JWG5</accession>
<evidence type="ECO:0000256" key="1">
    <source>
        <dbReference type="SAM" id="MobiDB-lite"/>
    </source>
</evidence>
<proteinExistence type="predicted"/>
<reference evidence="3 4" key="2">
    <citation type="submission" date="2018-11" db="EMBL/GenBank/DDBJ databases">
        <authorList>
            <consortium name="Pathogen Informatics"/>
        </authorList>
    </citation>
    <scope>NUCLEOTIDE SEQUENCE [LARGE SCALE GENOMIC DNA]</scope>
</reference>
<feature type="region of interest" description="Disordered" evidence="1">
    <location>
        <begin position="435"/>
        <end position="455"/>
    </location>
</feature>
<dbReference type="GO" id="GO:0010629">
    <property type="term" value="P:negative regulation of gene expression"/>
    <property type="evidence" value="ECO:0007669"/>
    <property type="project" value="TreeGrafter"/>
</dbReference>
<name>A0A0M3JWG5_ANISI</name>
<organism evidence="5">
    <name type="scientific">Anisakis simplex</name>
    <name type="common">Herring worm</name>
    <dbReference type="NCBI Taxonomy" id="6269"/>
    <lineage>
        <taxon>Eukaryota</taxon>
        <taxon>Metazoa</taxon>
        <taxon>Ecdysozoa</taxon>
        <taxon>Nematoda</taxon>
        <taxon>Chromadorea</taxon>
        <taxon>Rhabditida</taxon>
        <taxon>Spirurina</taxon>
        <taxon>Ascaridomorpha</taxon>
        <taxon>Ascaridoidea</taxon>
        <taxon>Anisakidae</taxon>
        <taxon>Anisakis</taxon>
        <taxon>Anisakis simplex complex</taxon>
    </lineage>
</organism>
<dbReference type="PANTHER" id="PTHR36949">
    <property type="entry name" value="PROTEIN CBR-LIN-66"/>
    <property type="match status" value="1"/>
</dbReference>
<dbReference type="PANTHER" id="PTHR36949:SF1">
    <property type="entry name" value="ANAPHASE-PROMOTING COMPLEX SUBUNIT 1-RELATED"/>
    <property type="match status" value="1"/>
</dbReference>
<reference evidence="5" key="1">
    <citation type="submission" date="2017-02" db="UniProtKB">
        <authorList>
            <consortium name="WormBaseParasite"/>
        </authorList>
    </citation>
    <scope>IDENTIFICATION</scope>
</reference>
<feature type="domain" description="Lin-66-like winged helix" evidence="2">
    <location>
        <begin position="253"/>
        <end position="333"/>
    </location>
</feature>
<dbReference type="InterPro" id="IPR058991">
    <property type="entry name" value="Lin-66-like_WHD"/>
</dbReference>
<keyword evidence="4" id="KW-1185">Reference proteome</keyword>
<dbReference type="AlphaFoldDB" id="A0A0M3JWG5"/>
<feature type="compositionally biased region" description="Pro residues" evidence="1">
    <location>
        <begin position="438"/>
        <end position="448"/>
    </location>
</feature>
<evidence type="ECO:0000313" key="5">
    <source>
        <dbReference type="WBParaSite" id="ASIM_0001261901-mRNA-1"/>
    </source>
</evidence>
<sequence>MAYEVHNGSLFTQGIWTPGAGIGGSGALHHEITTTGMQHRQQQQQQQQQGCLNETIFARGNSLNAGAMQYGNGTANSNNTTMNLAGGFANNLELSNSNRSQHLMRHAHAHHPLHHMLNNMDPIMQMPNVYRPQIRPSCSLGAETMSSPSSELISGVGILTWLSSKAGLITAKANKFTVSFQLKDFCDQGVSDLTAVLRPGFTLSFQAISSESNDWIATHVSPLHSFEADKEFFGASEVDLEAAAASQTSGPPRLAKDMYSIELELRAIPMLLSIFQRHALPHCQLSSLHSQISNCGDEELYRYVGTSSLKRRQYLERRTHLFIMTSADQVYLQAGGIYQAVVLLARYLLRRGGVTSTQSLFDYFTSCPEIIIEAREMIGDGRAAFLSLITSHPWIFALFPARNFVSVRRNLPHYDYCAFLNQNFPDCELIMSRHISSQPPPQSAPPASAPHHAAHHSVQAPQSVKLLPASAHISNSSSSSAQLRTATPLMLPPPINAAASSITTANNQQQSLATTTQVLNISFLSFTTLLPA</sequence>
<dbReference type="GO" id="GO:0005737">
    <property type="term" value="C:cytoplasm"/>
    <property type="evidence" value="ECO:0007669"/>
    <property type="project" value="TreeGrafter"/>
</dbReference>